<sequence>MHFAAGVRACGLMLAAVVLATCAVAAPAFGPSSASSSSSNGAGPGGKVAVVFSDVKFDDKAAVWTLLKDPQYDAVVTVMQGINDQERAAKALLDFVGRMNSIPVAGARVDPSKLRLLAGSNVLGIDAPHEVWYRGGGTVDLAPMTPTELRPILAGKHVAIFQLAPTLSSDVEAVVETADKGSIDSLMLLHGYNSRQANMQAQERFLVKLRALVKSNNPSGEVYFTSSGQSYAAKNGGKHPYDWVKQRFPAPDVEQAIQDPFWARQLERSAEVLEKAGMHSFLPSDAKEISKWVYLARKDPAQYLYYREQIVKQVETTLQVIAQLPEQERAKYGALHFRLQNTLLPEFSEGTTIELADAGHVALFHRAMAGDRRIERVPVYYPSGHYEPGAAVGFKKALDPQQAHGMLLQGASTELDREWIEALFHSR</sequence>
<evidence type="ECO:0000313" key="2">
    <source>
        <dbReference type="EMBL" id="PWY99562.1"/>
    </source>
</evidence>
<dbReference type="InParanoid" id="A0A317XP18"/>
<accession>A0A317XP18</accession>
<organism evidence="2 3">
    <name type="scientific">Testicularia cyperi</name>
    <dbReference type="NCBI Taxonomy" id="1882483"/>
    <lineage>
        <taxon>Eukaryota</taxon>
        <taxon>Fungi</taxon>
        <taxon>Dikarya</taxon>
        <taxon>Basidiomycota</taxon>
        <taxon>Ustilaginomycotina</taxon>
        <taxon>Ustilaginomycetes</taxon>
        <taxon>Ustilaginales</taxon>
        <taxon>Anthracoideaceae</taxon>
        <taxon>Testicularia</taxon>
    </lineage>
</organism>
<keyword evidence="1" id="KW-0732">Signal</keyword>
<keyword evidence="3" id="KW-1185">Reference proteome</keyword>
<feature type="signal peptide" evidence="1">
    <location>
        <begin position="1"/>
        <end position="25"/>
    </location>
</feature>
<evidence type="ECO:0000256" key="1">
    <source>
        <dbReference type="SAM" id="SignalP"/>
    </source>
</evidence>
<evidence type="ECO:0000313" key="3">
    <source>
        <dbReference type="Proteomes" id="UP000246740"/>
    </source>
</evidence>
<gene>
    <name evidence="2" type="ORF">BCV70DRAFT_201132</name>
</gene>
<name>A0A317XP18_9BASI</name>
<dbReference type="Proteomes" id="UP000246740">
    <property type="component" value="Unassembled WGS sequence"/>
</dbReference>
<dbReference type="OrthoDB" id="2546683at2759"/>
<dbReference type="EMBL" id="KZ819195">
    <property type="protein sequence ID" value="PWY99562.1"/>
    <property type="molecule type" value="Genomic_DNA"/>
</dbReference>
<feature type="chain" id="PRO_5016393428" evidence="1">
    <location>
        <begin position="26"/>
        <end position="427"/>
    </location>
</feature>
<dbReference type="AlphaFoldDB" id="A0A317XP18"/>
<proteinExistence type="predicted"/>
<reference evidence="2 3" key="1">
    <citation type="journal article" date="2018" name="Mol. Biol. Evol.">
        <title>Broad Genomic Sampling Reveals a Smut Pathogenic Ancestry of the Fungal Clade Ustilaginomycotina.</title>
        <authorList>
            <person name="Kijpornyongpan T."/>
            <person name="Mondo S.J."/>
            <person name="Barry K."/>
            <person name="Sandor L."/>
            <person name="Lee J."/>
            <person name="Lipzen A."/>
            <person name="Pangilinan J."/>
            <person name="LaButti K."/>
            <person name="Hainaut M."/>
            <person name="Henrissat B."/>
            <person name="Grigoriev I.V."/>
            <person name="Spatafora J.W."/>
            <person name="Aime M.C."/>
        </authorList>
    </citation>
    <scope>NUCLEOTIDE SEQUENCE [LARGE SCALE GENOMIC DNA]</scope>
    <source>
        <strain evidence="2 3">MCA 3645</strain>
    </source>
</reference>
<protein>
    <submittedName>
        <fullName evidence="2">Uncharacterized protein</fullName>
    </submittedName>
</protein>